<reference evidence="7 8" key="1">
    <citation type="submission" date="2020-01" db="EMBL/GenBank/DDBJ databases">
        <title>Identification and distribution of gene clusters putatively required for synthesis of sphingolipid metabolism inhibitors in phylogenetically diverse species of the filamentous fungus Fusarium.</title>
        <authorList>
            <person name="Kim H.-S."/>
            <person name="Busman M."/>
            <person name="Brown D.W."/>
            <person name="Divon H."/>
            <person name="Uhlig S."/>
            <person name="Proctor R.H."/>
        </authorList>
    </citation>
    <scope>NUCLEOTIDE SEQUENCE [LARGE SCALE GENOMIC DNA]</scope>
    <source>
        <strain evidence="7 8">NRRL 20459</strain>
    </source>
</reference>
<keyword evidence="8" id="KW-1185">Reference proteome</keyword>
<dbReference type="Gene3D" id="3.40.50.720">
    <property type="entry name" value="NAD(P)-binding Rossmann-like Domain"/>
    <property type="match status" value="1"/>
</dbReference>
<dbReference type="PANTHER" id="PTHR11530">
    <property type="entry name" value="D-AMINO ACID OXIDASE"/>
    <property type="match status" value="1"/>
</dbReference>
<comment type="cofactor">
    <cofactor evidence="1">
        <name>FAD</name>
        <dbReference type="ChEBI" id="CHEBI:57692"/>
    </cofactor>
</comment>
<keyword evidence="3" id="KW-0285">Flavoprotein</keyword>
<sequence>MARITIVGSGIIGMATAAQLSRHHDVTIVARNLPGDDLAMEWASPWAGANFLAGGCPSEREQLLQRDAFAELWRLCIRHPESSIKTIPLEEVFEDDRSDADIWWKDLMPGFRELPKDELPEGTKRGIRYDTVVMNPHIFLPWLRRHLESSGVKFKRMALSALSDARHLGHDVLVNASGAGPKDLADVQDKEMELLRGQMIIVKSDYKKCFMRDNGKEYTYVIPRLDGTVILGGIRHKDVFRLQRQTASDAEVDEEVDKDILRRVNANLPEYFSVDKKDYEIVGHNVGIRPYRSSGIRIEKEIKNSQNIVHAYGVTGGGYIHSWGVARQAVKLVDEFLFPGGKANL</sequence>
<feature type="domain" description="FAD dependent oxidoreductase" evidence="6">
    <location>
        <begin position="3"/>
        <end position="331"/>
    </location>
</feature>
<organism evidence="7 8">
    <name type="scientific">Fusarium albosuccineum</name>
    <dbReference type="NCBI Taxonomy" id="1237068"/>
    <lineage>
        <taxon>Eukaryota</taxon>
        <taxon>Fungi</taxon>
        <taxon>Dikarya</taxon>
        <taxon>Ascomycota</taxon>
        <taxon>Pezizomycotina</taxon>
        <taxon>Sordariomycetes</taxon>
        <taxon>Hypocreomycetidae</taxon>
        <taxon>Hypocreales</taxon>
        <taxon>Nectriaceae</taxon>
        <taxon>Fusarium</taxon>
        <taxon>Fusarium decemcellulare species complex</taxon>
    </lineage>
</organism>
<dbReference type="Proteomes" id="UP000554235">
    <property type="component" value="Unassembled WGS sequence"/>
</dbReference>
<name>A0A8H4PC62_9HYPO</name>
<dbReference type="PANTHER" id="PTHR11530:SF11">
    <property type="entry name" value="D-ASPARTATE OXIDASE"/>
    <property type="match status" value="1"/>
</dbReference>
<evidence type="ECO:0000259" key="6">
    <source>
        <dbReference type="Pfam" id="PF01266"/>
    </source>
</evidence>
<evidence type="ECO:0000256" key="1">
    <source>
        <dbReference type="ARBA" id="ARBA00001974"/>
    </source>
</evidence>
<proteinExistence type="inferred from homology"/>
<dbReference type="InterPro" id="IPR006076">
    <property type="entry name" value="FAD-dep_OxRdtase"/>
</dbReference>
<evidence type="ECO:0000313" key="7">
    <source>
        <dbReference type="EMBL" id="KAF4455357.1"/>
    </source>
</evidence>
<dbReference type="EMBL" id="JAADYS010002748">
    <property type="protein sequence ID" value="KAF4455357.1"/>
    <property type="molecule type" value="Genomic_DNA"/>
</dbReference>
<accession>A0A8H4PC62</accession>
<dbReference type="Gene3D" id="3.30.9.10">
    <property type="entry name" value="D-Amino Acid Oxidase, subunit A, domain 2"/>
    <property type="match status" value="1"/>
</dbReference>
<dbReference type="AlphaFoldDB" id="A0A8H4PC62"/>
<dbReference type="SUPFAM" id="SSF54373">
    <property type="entry name" value="FAD-linked reductases, C-terminal domain"/>
    <property type="match status" value="1"/>
</dbReference>
<keyword evidence="5" id="KW-0560">Oxidoreductase</keyword>
<dbReference type="GO" id="GO:0005737">
    <property type="term" value="C:cytoplasm"/>
    <property type="evidence" value="ECO:0007669"/>
    <property type="project" value="TreeGrafter"/>
</dbReference>
<keyword evidence="4" id="KW-0274">FAD</keyword>
<evidence type="ECO:0000256" key="5">
    <source>
        <dbReference type="ARBA" id="ARBA00023002"/>
    </source>
</evidence>
<evidence type="ECO:0000313" key="8">
    <source>
        <dbReference type="Proteomes" id="UP000554235"/>
    </source>
</evidence>
<dbReference type="GO" id="GO:0071949">
    <property type="term" value="F:FAD binding"/>
    <property type="evidence" value="ECO:0007669"/>
    <property type="project" value="InterPro"/>
</dbReference>
<evidence type="ECO:0000256" key="2">
    <source>
        <dbReference type="ARBA" id="ARBA00006730"/>
    </source>
</evidence>
<gene>
    <name evidence="7" type="ORF">FALBO_15643</name>
</gene>
<evidence type="ECO:0000256" key="3">
    <source>
        <dbReference type="ARBA" id="ARBA00022630"/>
    </source>
</evidence>
<evidence type="ECO:0000256" key="4">
    <source>
        <dbReference type="ARBA" id="ARBA00022827"/>
    </source>
</evidence>
<dbReference type="Pfam" id="PF01266">
    <property type="entry name" value="DAO"/>
    <property type="match status" value="1"/>
</dbReference>
<dbReference type="InterPro" id="IPR023209">
    <property type="entry name" value="DAO"/>
</dbReference>
<dbReference type="PIRSF" id="PIRSF000189">
    <property type="entry name" value="D-aa_oxidase"/>
    <property type="match status" value="1"/>
</dbReference>
<protein>
    <submittedName>
        <fullName evidence="7">D-amino-acid oxidase</fullName>
    </submittedName>
</protein>
<comment type="caution">
    <text evidence="7">The sequence shown here is derived from an EMBL/GenBank/DDBJ whole genome shotgun (WGS) entry which is preliminary data.</text>
</comment>
<dbReference type="SUPFAM" id="SSF51971">
    <property type="entry name" value="Nucleotide-binding domain"/>
    <property type="match status" value="1"/>
</dbReference>
<dbReference type="OrthoDB" id="2015447at2759"/>
<dbReference type="GO" id="GO:0003884">
    <property type="term" value="F:D-amino-acid oxidase activity"/>
    <property type="evidence" value="ECO:0007669"/>
    <property type="project" value="InterPro"/>
</dbReference>
<dbReference type="GO" id="GO:0019478">
    <property type="term" value="P:D-amino acid catabolic process"/>
    <property type="evidence" value="ECO:0007669"/>
    <property type="project" value="TreeGrafter"/>
</dbReference>
<comment type="similarity">
    <text evidence="2">Belongs to the DAMOX/DASOX family.</text>
</comment>